<dbReference type="Proteomes" id="UP000045706">
    <property type="component" value="Unassembled WGS sequence"/>
</dbReference>
<dbReference type="Gene3D" id="3.40.50.720">
    <property type="entry name" value="NAD(P)-binding Rossmann-like Domain"/>
    <property type="match status" value="1"/>
</dbReference>
<protein>
    <submittedName>
        <fullName evidence="7">Short-chain dehydrogenase/reductase phqE like protein</fullName>
    </submittedName>
</protein>
<feature type="compositionally biased region" description="Low complexity" evidence="4">
    <location>
        <begin position="75"/>
        <end position="86"/>
    </location>
</feature>
<dbReference type="PRINTS" id="PR00081">
    <property type="entry name" value="GDHRDH"/>
</dbReference>
<keyword evidence="8" id="KW-1185">Reference proteome</keyword>
<evidence type="ECO:0000313" key="8">
    <source>
        <dbReference type="Proteomes" id="UP000044602"/>
    </source>
</evidence>
<dbReference type="InterPro" id="IPR057571">
    <property type="entry name" value="SDR_PhqE-like"/>
</dbReference>
<organism evidence="6 9">
    <name type="scientific">Verticillium longisporum</name>
    <name type="common">Verticillium dahliae var. longisporum</name>
    <dbReference type="NCBI Taxonomy" id="100787"/>
    <lineage>
        <taxon>Eukaryota</taxon>
        <taxon>Fungi</taxon>
        <taxon>Dikarya</taxon>
        <taxon>Ascomycota</taxon>
        <taxon>Pezizomycotina</taxon>
        <taxon>Sordariomycetes</taxon>
        <taxon>Hypocreomycetidae</taxon>
        <taxon>Glomerellales</taxon>
        <taxon>Plectosphaerellaceae</taxon>
        <taxon>Verticillium</taxon>
    </lineage>
</organism>
<feature type="region of interest" description="Disordered" evidence="4">
    <location>
        <begin position="61"/>
        <end position="88"/>
    </location>
</feature>
<evidence type="ECO:0000256" key="3">
    <source>
        <dbReference type="ARBA" id="ARBA00023002"/>
    </source>
</evidence>
<dbReference type="InterPro" id="IPR036291">
    <property type="entry name" value="NAD(P)-bd_dom_sf"/>
</dbReference>
<dbReference type="STRING" id="100787.A0A0G4MD22"/>
<dbReference type="EMBL" id="CVQH01006891">
    <property type="protein sequence ID" value="CRK15836.1"/>
    <property type="molecule type" value="Genomic_DNA"/>
</dbReference>
<dbReference type="OrthoDB" id="294295at2759"/>
<dbReference type="EMBL" id="CVQI01024446">
    <property type="protein sequence ID" value="CRK32188.1"/>
    <property type="molecule type" value="Genomic_DNA"/>
</dbReference>
<evidence type="ECO:0000256" key="4">
    <source>
        <dbReference type="SAM" id="MobiDB-lite"/>
    </source>
</evidence>
<proteinExistence type="inferred from homology"/>
<evidence type="ECO:0000313" key="5">
    <source>
        <dbReference type="EMBL" id="CRK15836.1"/>
    </source>
</evidence>
<sequence length="288" mass="29703">MAHALRYVSKLQGRRLLVLGGSSGIGFSVAEAALEHGADVIISSSNEAKLRKAVDRLRTGIVNPAIPPGSGPGSAGQSSGSGALGEESPRISSVTCDLANAATLEENLASALESATAGRTRLLDHVVFTAGAPLKIVKVPDVTVQAVQDTNFVRVVAPIILAKLLPLYTHQSAASSLTLTSGVTTYRPTPGWALLVSAGAAVEGLARGLAVDLKPLRVNVVSPGAVHTELFADIPDERLQSVLDTFKTNSLTDTVGTPGELAEAYIYCMKNTFATGSVIVADGGRLLV</sequence>
<reference evidence="8 9" key="1">
    <citation type="submission" date="2015-05" db="EMBL/GenBank/DDBJ databases">
        <authorList>
            <person name="Fogelqvist Johan"/>
        </authorList>
    </citation>
    <scope>NUCLEOTIDE SEQUENCE [LARGE SCALE GENOMIC DNA]</scope>
    <source>
        <strain evidence="5">VL1</strain>
        <strain evidence="6">VL2</strain>
    </source>
</reference>
<keyword evidence="2" id="KW-0521">NADP</keyword>
<evidence type="ECO:0000313" key="6">
    <source>
        <dbReference type="EMBL" id="CRK32188.1"/>
    </source>
</evidence>
<dbReference type="PANTHER" id="PTHR43477:SF1">
    <property type="entry name" value="DIHYDROANTICAPSIN 7-DEHYDROGENASE"/>
    <property type="match status" value="1"/>
</dbReference>
<dbReference type="InterPro" id="IPR051122">
    <property type="entry name" value="SDR_DHRS6-like"/>
</dbReference>
<accession>A0A0G4MD22</accession>
<feature type="non-terminal residue" evidence="6">
    <location>
        <position position="288"/>
    </location>
</feature>
<evidence type="ECO:0000313" key="9">
    <source>
        <dbReference type="Proteomes" id="UP000045706"/>
    </source>
</evidence>
<dbReference type="CDD" id="cd05233">
    <property type="entry name" value="SDR_c"/>
    <property type="match status" value="1"/>
</dbReference>
<evidence type="ECO:0000256" key="1">
    <source>
        <dbReference type="ARBA" id="ARBA00006484"/>
    </source>
</evidence>
<comment type="similarity">
    <text evidence="1">Belongs to the short-chain dehydrogenases/reductases (SDR) family.</text>
</comment>
<dbReference type="AlphaFoldDB" id="A0A0G4MD22"/>
<dbReference type="PANTHER" id="PTHR43477">
    <property type="entry name" value="DIHYDROANTICAPSIN 7-DEHYDROGENASE"/>
    <property type="match status" value="1"/>
</dbReference>
<dbReference type="GO" id="GO:0016491">
    <property type="term" value="F:oxidoreductase activity"/>
    <property type="evidence" value="ECO:0007669"/>
    <property type="project" value="UniProtKB-KW"/>
</dbReference>
<dbReference type="SUPFAM" id="SSF51735">
    <property type="entry name" value="NAD(P)-binding Rossmann-fold domains"/>
    <property type="match status" value="1"/>
</dbReference>
<evidence type="ECO:0000313" key="7">
    <source>
        <dbReference type="EMBL" id="KAG7131001.1"/>
    </source>
</evidence>
<dbReference type="EMBL" id="JAEMWZ010000215">
    <property type="protein sequence ID" value="KAG7131001.1"/>
    <property type="molecule type" value="Genomic_DNA"/>
</dbReference>
<reference evidence="7" key="2">
    <citation type="journal article" date="2021" name="Mol. Plant Pathol.">
        <title>A 20-kb lineage-specific genomic region tames virulence in pathogenic amphidiploid Verticillium longisporum.</title>
        <authorList>
            <person name="Harting R."/>
            <person name="Starke J."/>
            <person name="Kusch H."/>
            <person name="Poggeler S."/>
            <person name="Maurus I."/>
            <person name="Schluter R."/>
            <person name="Landesfeind M."/>
            <person name="Bulla I."/>
            <person name="Nowrousian M."/>
            <person name="de Jonge R."/>
            <person name="Stahlhut G."/>
            <person name="Hoff K.J."/>
            <person name="Asshauer K.P."/>
            <person name="Thurmer A."/>
            <person name="Stanke M."/>
            <person name="Daniel R."/>
            <person name="Morgenstern B."/>
            <person name="Thomma B.P.H.J."/>
            <person name="Kronstad J.W."/>
            <person name="Braus-Stromeyer S.A."/>
            <person name="Braus G.H."/>
        </authorList>
    </citation>
    <scope>NUCLEOTIDE SEQUENCE</scope>
    <source>
        <strain evidence="7">Vl32</strain>
    </source>
</reference>
<name>A0A0G4MD22_VERLO</name>
<dbReference type="Pfam" id="PF23441">
    <property type="entry name" value="SDR"/>
    <property type="match status" value="2"/>
</dbReference>
<dbReference type="InterPro" id="IPR002347">
    <property type="entry name" value="SDR_fam"/>
</dbReference>
<evidence type="ECO:0000256" key="2">
    <source>
        <dbReference type="ARBA" id="ARBA00022857"/>
    </source>
</evidence>
<keyword evidence="3" id="KW-0560">Oxidoreductase</keyword>
<dbReference type="Proteomes" id="UP000689129">
    <property type="component" value="Unassembled WGS sequence"/>
</dbReference>
<gene>
    <name evidence="5" type="ORF">BN1708_011578</name>
    <name evidence="6" type="ORF">BN1723_003853</name>
    <name evidence="7" type="ORF">HYQ45_010300</name>
</gene>
<dbReference type="Proteomes" id="UP000044602">
    <property type="component" value="Unassembled WGS sequence"/>
</dbReference>